<gene>
    <name evidence="1" type="ORF">PVK06_043301</name>
</gene>
<dbReference type="Proteomes" id="UP001358586">
    <property type="component" value="Chromosome 12"/>
</dbReference>
<sequence>MTSILNRDFTDDEIVAMFKQLDACKALGIDGLSGSFYKENWRLNQRSEVEAFTQILENFEKMPGQSINLDKSMVNFSPNTPMSQRVILDGLLKLKMVEKLDGYLDLPISVVSHVWWGEGKRRGLEYGALGSKVLSQRALSAKYFLDGDVFHPKSMDKTSYTWQSIAKAACISRKVFVGMWEMEKALRHGTITGVLRVCRVHLSSSINGWLRKTIIRSGFKSTYTRCGKDKETLIQALKDCSMARAVLAYGGLINNLLVRDYDHCIDWIENVTRELDNKAVVDLITILWNVWNSRNNRIFRGVEEEAKVTWERVAMLSHDFQVYNLLEDPMLSRKVEEKVWRKPNQGMVKINFDAIVNGKNMCFGMVARDFDGFVLGGRIGILDKGVQIEGQRCRLWKKASLLPSQKTRIKWSWSLTVLALLIASTKGTLIDYVGL</sequence>
<dbReference type="EMBL" id="JARKNE010000012">
    <property type="protein sequence ID" value="KAK5775413.1"/>
    <property type="molecule type" value="Genomic_DNA"/>
</dbReference>
<keyword evidence="2" id="KW-1185">Reference proteome</keyword>
<evidence type="ECO:0000313" key="1">
    <source>
        <dbReference type="EMBL" id="KAK5775413.1"/>
    </source>
</evidence>
<accession>A0ABR0MNK8</accession>
<comment type="caution">
    <text evidence="1">The sequence shown here is derived from an EMBL/GenBank/DDBJ whole genome shotgun (WGS) entry which is preliminary data.</text>
</comment>
<reference evidence="1 2" key="1">
    <citation type="submission" date="2023-03" db="EMBL/GenBank/DDBJ databases">
        <title>WGS of Gossypium arboreum.</title>
        <authorList>
            <person name="Yu D."/>
        </authorList>
    </citation>
    <scope>NUCLEOTIDE SEQUENCE [LARGE SCALE GENOMIC DNA]</scope>
    <source>
        <tissue evidence="1">Leaf</tissue>
    </source>
</reference>
<organism evidence="1 2">
    <name type="scientific">Gossypium arboreum</name>
    <name type="common">Tree cotton</name>
    <name type="synonym">Gossypium nanking</name>
    <dbReference type="NCBI Taxonomy" id="29729"/>
    <lineage>
        <taxon>Eukaryota</taxon>
        <taxon>Viridiplantae</taxon>
        <taxon>Streptophyta</taxon>
        <taxon>Embryophyta</taxon>
        <taxon>Tracheophyta</taxon>
        <taxon>Spermatophyta</taxon>
        <taxon>Magnoliopsida</taxon>
        <taxon>eudicotyledons</taxon>
        <taxon>Gunneridae</taxon>
        <taxon>Pentapetalae</taxon>
        <taxon>rosids</taxon>
        <taxon>malvids</taxon>
        <taxon>Malvales</taxon>
        <taxon>Malvaceae</taxon>
        <taxon>Malvoideae</taxon>
        <taxon>Gossypium</taxon>
    </lineage>
</organism>
<protein>
    <submittedName>
        <fullName evidence="1">Uncharacterized protein</fullName>
    </submittedName>
</protein>
<name>A0ABR0MNK8_GOSAR</name>
<proteinExistence type="predicted"/>
<evidence type="ECO:0000313" key="2">
    <source>
        <dbReference type="Proteomes" id="UP001358586"/>
    </source>
</evidence>